<organism evidence="1 2">
    <name type="scientific">Effrenium voratum</name>
    <dbReference type="NCBI Taxonomy" id="2562239"/>
    <lineage>
        <taxon>Eukaryota</taxon>
        <taxon>Sar</taxon>
        <taxon>Alveolata</taxon>
        <taxon>Dinophyceae</taxon>
        <taxon>Suessiales</taxon>
        <taxon>Symbiodiniaceae</taxon>
        <taxon>Effrenium</taxon>
    </lineage>
</organism>
<evidence type="ECO:0000313" key="1">
    <source>
        <dbReference type="EMBL" id="CAJ1385092.1"/>
    </source>
</evidence>
<comment type="caution">
    <text evidence="1">The sequence shown here is derived from an EMBL/GenBank/DDBJ whole genome shotgun (WGS) entry which is preliminary data.</text>
</comment>
<evidence type="ECO:0000313" key="2">
    <source>
        <dbReference type="Proteomes" id="UP001178507"/>
    </source>
</evidence>
<dbReference type="EMBL" id="CAUJNA010001191">
    <property type="protein sequence ID" value="CAJ1385092.1"/>
    <property type="molecule type" value="Genomic_DNA"/>
</dbReference>
<protein>
    <submittedName>
        <fullName evidence="1">Uncharacterized protein</fullName>
    </submittedName>
</protein>
<name>A0AA36ICB1_9DINO</name>
<dbReference type="Proteomes" id="UP001178507">
    <property type="component" value="Unassembled WGS sequence"/>
</dbReference>
<reference evidence="1" key="1">
    <citation type="submission" date="2023-08" db="EMBL/GenBank/DDBJ databases">
        <authorList>
            <person name="Chen Y."/>
            <person name="Shah S."/>
            <person name="Dougan E. K."/>
            <person name="Thang M."/>
            <person name="Chan C."/>
        </authorList>
    </citation>
    <scope>NUCLEOTIDE SEQUENCE</scope>
</reference>
<accession>A0AA36ICB1</accession>
<keyword evidence="2" id="KW-1185">Reference proteome</keyword>
<proteinExistence type="predicted"/>
<dbReference type="AlphaFoldDB" id="A0AA36ICB1"/>
<sequence length="196" mass="22442">MGRVCKVSGEHVMSEAEFAAWWNESKHLQDDVFIDVLRRKLATQLQVEYFRRLALVCGDAMLSVDSHWIDAELVVVIRPYSTDPDGEIALVKVARDGGLAAVVNLLERLWTRATKEFSYTTQKKLSQMTMDSGWHRCRRLLRMAIWKLCFVCCKRALTRTKPTAAERLPHMMLPHVAIRKLCVACCKPVPTRTKPT</sequence>
<gene>
    <name evidence="1" type="ORF">EVOR1521_LOCUS11774</name>
</gene>